<sequence length="227" mass="24089">MSSPNSSAADSRSAILGRLRAAGDSGPLPALDTAVLERRQWSAAERVTRLRKGMEAVHTEFIEATPADWPAVIRAFCEREGLRNLLYGPTSEAGSALAAAWAPGGPQLKPYDRPVEDFKQELFGDIDAGFTGTVGGVAETGGLLLMPGPAEPRLMSLVPPVHIALLRASTIQDSFWSAVKALGWGRALPPNALMISGPSKTADIEQTLAYGVHGPKRLIVVLVDDLK</sequence>
<dbReference type="SUPFAM" id="SSF100950">
    <property type="entry name" value="NagB/RpiA/CoA transferase-like"/>
    <property type="match status" value="1"/>
</dbReference>
<dbReference type="PANTHER" id="PTHR43682:SF1">
    <property type="entry name" value="LACTATE UTILIZATION PROTEIN C"/>
    <property type="match status" value="1"/>
</dbReference>
<accession>A0ABQ5PWW3</accession>
<gene>
    <name evidence="2" type="ORF">GETHED_10280</name>
</gene>
<dbReference type="RefSeq" id="WP_285607131.1">
    <property type="nucleotide sequence ID" value="NZ_BSDC01000001.1"/>
</dbReference>
<reference evidence="2" key="1">
    <citation type="journal article" date="2023" name="Antonie Van Leeuwenhoek">
        <title>Mesoterricola silvestris gen. nov., sp. nov., Mesoterricola sediminis sp. nov., Geothrix oryzae sp. nov., Geothrix edaphica sp. nov., Geothrix rubra sp. nov., and Geothrix limicola sp. nov., six novel members of Acidobacteriota isolated from soils.</title>
        <authorList>
            <person name="Itoh H."/>
            <person name="Sugisawa Y."/>
            <person name="Mise K."/>
            <person name="Xu Z."/>
            <person name="Kuniyasu M."/>
            <person name="Ushijima N."/>
            <person name="Kawano K."/>
            <person name="Kobayashi E."/>
            <person name="Shiratori Y."/>
            <person name="Masuda Y."/>
            <person name="Senoo K."/>
        </authorList>
    </citation>
    <scope>NUCLEOTIDE SEQUENCE</scope>
    <source>
        <strain evidence="2">Red802</strain>
    </source>
</reference>
<protein>
    <recommendedName>
        <fullName evidence="1">LUD domain-containing protein</fullName>
    </recommendedName>
</protein>
<evidence type="ECO:0000313" key="3">
    <source>
        <dbReference type="Proteomes" id="UP001165044"/>
    </source>
</evidence>
<evidence type="ECO:0000313" key="2">
    <source>
        <dbReference type="EMBL" id="GLH66664.1"/>
    </source>
</evidence>
<dbReference type="Gene3D" id="3.40.50.10420">
    <property type="entry name" value="NagB/RpiA/CoA transferase-like"/>
    <property type="match status" value="1"/>
</dbReference>
<comment type="caution">
    <text evidence="2">The sequence shown here is derived from an EMBL/GenBank/DDBJ whole genome shotgun (WGS) entry which is preliminary data.</text>
</comment>
<dbReference type="Proteomes" id="UP001165044">
    <property type="component" value="Unassembled WGS sequence"/>
</dbReference>
<keyword evidence="3" id="KW-1185">Reference proteome</keyword>
<name>A0ABQ5PWW3_9BACT</name>
<organism evidence="2 3">
    <name type="scientific">Geothrix edaphica</name>
    <dbReference type="NCBI Taxonomy" id="2927976"/>
    <lineage>
        <taxon>Bacteria</taxon>
        <taxon>Pseudomonadati</taxon>
        <taxon>Acidobacteriota</taxon>
        <taxon>Holophagae</taxon>
        <taxon>Holophagales</taxon>
        <taxon>Holophagaceae</taxon>
        <taxon>Geothrix</taxon>
    </lineage>
</organism>
<dbReference type="InterPro" id="IPR024185">
    <property type="entry name" value="FTHF_cligase-like_sf"/>
</dbReference>
<proteinExistence type="predicted"/>
<dbReference type="Pfam" id="PF02589">
    <property type="entry name" value="LUD_dom"/>
    <property type="match status" value="1"/>
</dbReference>
<dbReference type="EMBL" id="BSDC01000001">
    <property type="protein sequence ID" value="GLH66664.1"/>
    <property type="molecule type" value="Genomic_DNA"/>
</dbReference>
<feature type="domain" description="LUD" evidence="1">
    <location>
        <begin position="48"/>
        <end position="223"/>
    </location>
</feature>
<dbReference type="PANTHER" id="PTHR43682">
    <property type="entry name" value="LACTATE UTILIZATION PROTEIN C"/>
    <property type="match status" value="1"/>
</dbReference>
<dbReference type="InterPro" id="IPR003741">
    <property type="entry name" value="LUD_dom"/>
</dbReference>
<dbReference type="InterPro" id="IPR037171">
    <property type="entry name" value="NagB/RpiA_transferase-like"/>
</dbReference>
<evidence type="ECO:0000259" key="1">
    <source>
        <dbReference type="Pfam" id="PF02589"/>
    </source>
</evidence>